<dbReference type="HOGENOM" id="CLU_2020756_0_0_1"/>
<dbReference type="OrthoDB" id="10570662at2759"/>
<reference evidence="1 2" key="1">
    <citation type="submission" date="2014-04" db="EMBL/GenBank/DDBJ databases">
        <authorList>
            <consortium name="DOE Joint Genome Institute"/>
            <person name="Kuo A."/>
            <person name="Kohler A."/>
            <person name="Jargeat P."/>
            <person name="Nagy L.G."/>
            <person name="Floudas D."/>
            <person name="Copeland A."/>
            <person name="Barry K.W."/>
            <person name="Cichocki N."/>
            <person name="Veneault-Fourrey C."/>
            <person name="LaButti K."/>
            <person name="Lindquist E.A."/>
            <person name="Lipzen A."/>
            <person name="Lundell T."/>
            <person name="Morin E."/>
            <person name="Murat C."/>
            <person name="Sun H."/>
            <person name="Tunlid A."/>
            <person name="Henrissat B."/>
            <person name="Grigoriev I.V."/>
            <person name="Hibbett D.S."/>
            <person name="Martin F."/>
            <person name="Nordberg H.P."/>
            <person name="Cantor M.N."/>
            <person name="Hua S.X."/>
        </authorList>
    </citation>
    <scope>NUCLEOTIDE SEQUENCE [LARGE SCALE GENOMIC DNA]</scope>
    <source>
        <strain evidence="1 2">Ve08.2h10</strain>
    </source>
</reference>
<evidence type="ECO:0000313" key="1">
    <source>
        <dbReference type="EMBL" id="KIK99191.1"/>
    </source>
</evidence>
<evidence type="ECO:0000313" key="2">
    <source>
        <dbReference type="Proteomes" id="UP000054538"/>
    </source>
</evidence>
<protein>
    <submittedName>
        <fullName evidence="1">Uncharacterized protein</fullName>
    </submittedName>
</protein>
<gene>
    <name evidence="1" type="ORF">PAXRUDRAFT_132648</name>
</gene>
<dbReference type="AlphaFoldDB" id="A0A0D0E4A6"/>
<keyword evidence="2" id="KW-1185">Reference proteome</keyword>
<proteinExistence type="predicted"/>
<name>A0A0D0E4A6_9AGAM</name>
<dbReference type="InParanoid" id="A0A0D0E4A6"/>
<reference evidence="2" key="2">
    <citation type="submission" date="2015-01" db="EMBL/GenBank/DDBJ databases">
        <title>Evolutionary Origins and Diversification of the Mycorrhizal Mutualists.</title>
        <authorList>
            <consortium name="DOE Joint Genome Institute"/>
            <consortium name="Mycorrhizal Genomics Consortium"/>
            <person name="Kohler A."/>
            <person name="Kuo A."/>
            <person name="Nagy L.G."/>
            <person name="Floudas D."/>
            <person name="Copeland A."/>
            <person name="Barry K.W."/>
            <person name="Cichocki N."/>
            <person name="Veneault-Fourrey C."/>
            <person name="LaButti K."/>
            <person name="Lindquist E.A."/>
            <person name="Lipzen A."/>
            <person name="Lundell T."/>
            <person name="Morin E."/>
            <person name="Murat C."/>
            <person name="Riley R."/>
            <person name="Ohm R."/>
            <person name="Sun H."/>
            <person name="Tunlid A."/>
            <person name="Henrissat B."/>
            <person name="Grigoriev I.V."/>
            <person name="Hibbett D.S."/>
            <person name="Martin F."/>
        </authorList>
    </citation>
    <scope>NUCLEOTIDE SEQUENCE [LARGE SCALE GENOMIC DNA]</scope>
    <source>
        <strain evidence="2">Ve08.2h10</strain>
    </source>
</reference>
<organism evidence="1 2">
    <name type="scientific">Paxillus rubicundulus Ve08.2h10</name>
    <dbReference type="NCBI Taxonomy" id="930991"/>
    <lineage>
        <taxon>Eukaryota</taxon>
        <taxon>Fungi</taxon>
        <taxon>Dikarya</taxon>
        <taxon>Basidiomycota</taxon>
        <taxon>Agaricomycotina</taxon>
        <taxon>Agaricomycetes</taxon>
        <taxon>Agaricomycetidae</taxon>
        <taxon>Boletales</taxon>
        <taxon>Paxilineae</taxon>
        <taxon>Paxillaceae</taxon>
        <taxon>Paxillus</taxon>
    </lineage>
</organism>
<dbReference type="Proteomes" id="UP000054538">
    <property type="component" value="Unassembled WGS sequence"/>
</dbReference>
<accession>A0A0D0E4A6</accession>
<dbReference type="STRING" id="930991.A0A0D0E4A6"/>
<sequence>NQIASSLHASFRHHATNTCQPSHIEQLVRSYGGTTSRSARRFLSLMTFFRAEERTFISLFLARWSPSPDTTVTNALDLVQNSDSSPLDVLAFSWRRPGEEKGTRRGPVVGSIYDPLVVITLSA</sequence>
<dbReference type="EMBL" id="KN824867">
    <property type="protein sequence ID" value="KIK99191.1"/>
    <property type="molecule type" value="Genomic_DNA"/>
</dbReference>
<feature type="non-terminal residue" evidence="1">
    <location>
        <position position="1"/>
    </location>
</feature>